<dbReference type="CDD" id="cd12148">
    <property type="entry name" value="fungal_TF_MHR"/>
    <property type="match status" value="1"/>
</dbReference>
<sequence length="419" mass="46453">MSSNDLTTLKTERTLTLLYPGFPILIEDDYYGRLPDTYNRPCAKHSLLSLSMALVVSIPEEHVTPESFSSLYMLVKSSIAIVEAANIHSLEVVQSRLLLCLFEVGHAIEPAAFMSLGTTARAAAAIGLNQKLDNAGSPSDEACSMREVGLRVWWGIVMVDRWYTLERGNGPCATQDLGAPQELPRDGSIGDHKVVVPFFLVGNKLTIKMLSQTQSLPLSTPSSVRVGPFARQAQVSHVLDILLMHLRDQNLTQRFDADSADQIAKTLTSFSMLLPEETPKPWPRYCGAIGMCYSALMTLHESRPKNGLSIEFNRSDAPESLKSALARIRRVSTKFNGFIEHVDCEAISPFPPQSITKAAVIHYRLWSETSDVSHIESADSLLIMTRHFSKRWMNAAKHVARLEEVRRTYVPPGYSSPGP</sequence>
<evidence type="ECO:0000259" key="6">
    <source>
        <dbReference type="SMART" id="SM00906"/>
    </source>
</evidence>
<dbReference type="Proteomes" id="UP000664132">
    <property type="component" value="Unassembled WGS sequence"/>
</dbReference>
<evidence type="ECO:0000313" key="7">
    <source>
        <dbReference type="EMBL" id="KAG4412644.1"/>
    </source>
</evidence>
<dbReference type="PANTHER" id="PTHR47338:SF20">
    <property type="entry name" value="ZN(II)2CYS6 TRANSCRIPTION FACTOR (EUROFUNG)"/>
    <property type="match status" value="1"/>
</dbReference>
<evidence type="ECO:0000256" key="5">
    <source>
        <dbReference type="ARBA" id="ARBA00023242"/>
    </source>
</evidence>
<evidence type="ECO:0000256" key="2">
    <source>
        <dbReference type="ARBA" id="ARBA00022723"/>
    </source>
</evidence>
<comment type="caution">
    <text evidence="7">The sequence shown here is derived from an EMBL/GenBank/DDBJ whole genome shotgun (WGS) entry which is preliminary data.</text>
</comment>
<dbReference type="InterPro" id="IPR007219">
    <property type="entry name" value="XnlR_reg_dom"/>
</dbReference>
<name>A0A8H7T375_9HELO</name>
<dbReference type="GO" id="GO:0003677">
    <property type="term" value="F:DNA binding"/>
    <property type="evidence" value="ECO:0007669"/>
    <property type="project" value="InterPro"/>
</dbReference>
<evidence type="ECO:0000256" key="3">
    <source>
        <dbReference type="ARBA" id="ARBA00023015"/>
    </source>
</evidence>
<dbReference type="Pfam" id="PF04082">
    <property type="entry name" value="Fungal_trans"/>
    <property type="match status" value="1"/>
</dbReference>
<reference evidence="7" key="1">
    <citation type="submission" date="2021-02" db="EMBL/GenBank/DDBJ databases">
        <title>Genome sequence Cadophora malorum strain M34.</title>
        <authorList>
            <person name="Stefanovic E."/>
            <person name="Vu D."/>
            <person name="Scully C."/>
            <person name="Dijksterhuis J."/>
            <person name="Roader J."/>
            <person name="Houbraken J."/>
        </authorList>
    </citation>
    <scope>NUCLEOTIDE SEQUENCE</scope>
    <source>
        <strain evidence="7">M34</strain>
    </source>
</reference>
<evidence type="ECO:0000256" key="4">
    <source>
        <dbReference type="ARBA" id="ARBA00023163"/>
    </source>
</evidence>
<keyword evidence="5" id="KW-0539">Nucleus</keyword>
<dbReference type="InterPro" id="IPR050815">
    <property type="entry name" value="TF_fung"/>
</dbReference>
<dbReference type="GO" id="GO:0008270">
    <property type="term" value="F:zinc ion binding"/>
    <property type="evidence" value="ECO:0007669"/>
    <property type="project" value="InterPro"/>
</dbReference>
<dbReference type="SMART" id="SM00906">
    <property type="entry name" value="Fungal_trans"/>
    <property type="match status" value="1"/>
</dbReference>
<dbReference type="EMBL" id="JAFJYH010000363">
    <property type="protein sequence ID" value="KAG4412644.1"/>
    <property type="molecule type" value="Genomic_DNA"/>
</dbReference>
<protein>
    <recommendedName>
        <fullName evidence="6">Xylanolytic transcriptional activator regulatory domain-containing protein</fullName>
    </recommendedName>
</protein>
<keyword evidence="2" id="KW-0479">Metal-binding</keyword>
<dbReference type="OrthoDB" id="270167at2759"/>
<evidence type="ECO:0000313" key="8">
    <source>
        <dbReference type="Proteomes" id="UP000664132"/>
    </source>
</evidence>
<accession>A0A8H7T375</accession>
<gene>
    <name evidence="7" type="ORF">IFR04_014215</name>
</gene>
<dbReference type="AlphaFoldDB" id="A0A8H7T375"/>
<keyword evidence="8" id="KW-1185">Reference proteome</keyword>
<keyword evidence="3" id="KW-0805">Transcription regulation</keyword>
<keyword evidence="4" id="KW-0804">Transcription</keyword>
<organism evidence="7 8">
    <name type="scientific">Cadophora malorum</name>
    <dbReference type="NCBI Taxonomy" id="108018"/>
    <lineage>
        <taxon>Eukaryota</taxon>
        <taxon>Fungi</taxon>
        <taxon>Dikarya</taxon>
        <taxon>Ascomycota</taxon>
        <taxon>Pezizomycotina</taxon>
        <taxon>Leotiomycetes</taxon>
        <taxon>Helotiales</taxon>
        <taxon>Ploettnerulaceae</taxon>
        <taxon>Cadophora</taxon>
    </lineage>
</organism>
<proteinExistence type="predicted"/>
<feature type="domain" description="Xylanolytic transcriptional activator regulatory" evidence="6">
    <location>
        <begin position="112"/>
        <end position="190"/>
    </location>
</feature>
<dbReference type="PANTHER" id="PTHR47338">
    <property type="entry name" value="ZN(II)2CYS6 TRANSCRIPTION FACTOR (EUROFUNG)-RELATED"/>
    <property type="match status" value="1"/>
</dbReference>
<dbReference type="GO" id="GO:0005634">
    <property type="term" value="C:nucleus"/>
    <property type="evidence" value="ECO:0007669"/>
    <property type="project" value="UniProtKB-SubCell"/>
</dbReference>
<dbReference type="GO" id="GO:0006351">
    <property type="term" value="P:DNA-templated transcription"/>
    <property type="evidence" value="ECO:0007669"/>
    <property type="project" value="InterPro"/>
</dbReference>
<dbReference type="GO" id="GO:0000981">
    <property type="term" value="F:DNA-binding transcription factor activity, RNA polymerase II-specific"/>
    <property type="evidence" value="ECO:0007669"/>
    <property type="project" value="InterPro"/>
</dbReference>
<comment type="subcellular location">
    <subcellularLocation>
        <location evidence="1">Nucleus</location>
    </subcellularLocation>
</comment>
<evidence type="ECO:0000256" key="1">
    <source>
        <dbReference type="ARBA" id="ARBA00004123"/>
    </source>
</evidence>